<proteinExistence type="predicted"/>
<gene>
    <name evidence="4" type="ORF">UFOPK3770_00169</name>
</gene>
<dbReference type="Pfam" id="PF01968">
    <property type="entry name" value="Hydantoinase_A"/>
    <property type="match status" value="1"/>
</dbReference>
<dbReference type="Pfam" id="PF19278">
    <property type="entry name" value="Hydant_A_C"/>
    <property type="match status" value="1"/>
</dbReference>
<dbReference type="GO" id="GO:0006749">
    <property type="term" value="P:glutathione metabolic process"/>
    <property type="evidence" value="ECO:0007669"/>
    <property type="project" value="TreeGrafter"/>
</dbReference>
<evidence type="ECO:0000313" key="4">
    <source>
        <dbReference type="EMBL" id="CAB4330956.1"/>
    </source>
</evidence>
<name>A0A6J5YMN0_9ZZZZ</name>
<dbReference type="AlphaFoldDB" id="A0A6J5YMN0"/>
<feature type="domain" description="Hydantoinase A/oxoprolinase" evidence="1">
    <location>
        <begin position="204"/>
        <end position="488"/>
    </location>
</feature>
<evidence type="ECO:0000259" key="3">
    <source>
        <dbReference type="Pfam" id="PF19278"/>
    </source>
</evidence>
<protein>
    <submittedName>
        <fullName evidence="4">Unannotated protein</fullName>
    </submittedName>
</protein>
<reference evidence="4" key="1">
    <citation type="submission" date="2020-05" db="EMBL/GenBank/DDBJ databases">
        <authorList>
            <person name="Chiriac C."/>
            <person name="Salcher M."/>
            <person name="Ghai R."/>
            <person name="Kavagutti S V."/>
        </authorList>
    </citation>
    <scope>NUCLEOTIDE SEQUENCE</scope>
</reference>
<dbReference type="EMBL" id="CAESAJ010000008">
    <property type="protein sequence ID" value="CAB4330956.1"/>
    <property type="molecule type" value="Genomic_DNA"/>
</dbReference>
<dbReference type="GO" id="GO:0017168">
    <property type="term" value="F:5-oxoprolinase (ATP-hydrolyzing) activity"/>
    <property type="evidence" value="ECO:0007669"/>
    <property type="project" value="TreeGrafter"/>
</dbReference>
<dbReference type="SUPFAM" id="SSF53067">
    <property type="entry name" value="Actin-like ATPase domain"/>
    <property type="match status" value="1"/>
</dbReference>
<dbReference type="InterPro" id="IPR045079">
    <property type="entry name" value="Oxoprolinase-like"/>
</dbReference>
<dbReference type="PANTHER" id="PTHR11365">
    <property type="entry name" value="5-OXOPROLINASE RELATED"/>
    <property type="match status" value="1"/>
</dbReference>
<feature type="domain" description="Acetophenone carboxylase-like C-terminal" evidence="3">
    <location>
        <begin position="517"/>
        <end position="668"/>
    </location>
</feature>
<dbReference type="PANTHER" id="PTHR11365:SF23">
    <property type="entry name" value="HYPOTHETICAL 5-OXOPROLINASE (EUROFUNG)-RELATED"/>
    <property type="match status" value="1"/>
</dbReference>
<organism evidence="4">
    <name type="scientific">freshwater metagenome</name>
    <dbReference type="NCBI Taxonomy" id="449393"/>
    <lineage>
        <taxon>unclassified sequences</taxon>
        <taxon>metagenomes</taxon>
        <taxon>ecological metagenomes</taxon>
    </lineage>
</organism>
<feature type="domain" description="Hydantoinase/oxoprolinase N-terminal" evidence="2">
    <location>
        <begin position="8"/>
        <end position="183"/>
    </location>
</feature>
<dbReference type="InterPro" id="IPR049517">
    <property type="entry name" value="ACX-like_C"/>
</dbReference>
<accession>A0A6J5YMN0</accession>
<dbReference type="GO" id="GO:0005829">
    <property type="term" value="C:cytosol"/>
    <property type="evidence" value="ECO:0007669"/>
    <property type="project" value="TreeGrafter"/>
</dbReference>
<evidence type="ECO:0000259" key="1">
    <source>
        <dbReference type="Pfam" id="PF01968"/>
    </source>
</evidence>
<dbReference type="InterPro" id="IPR043129">
    <property type="entry name" value="ATPase_NBD"/>
</dbReference>
<dbReference type="InterPro" id="IPR008040">
    <property type="entry name" value="Hydant_A_N"/>
</dbReference>
<evidence type="ECO:0000259" key="2">
    <source>
        <dbReference type="Pfam" id="PF05378"/>
    </source>
</evidence>
<dbReference type="Pfam" id="PF05378">
    <property type="entry name" value="Hydant_A_N"/>
    <property type="match status" value="1"/>
</dbReference>
<dbReference type="InterPro" id="IPR002821">
    <property type="entry name" value="Hydantoinase_A"/>
</dbReference>
<sequence length="683" mass="72766">MPSDFWTISIDTGGTFTDSVARASDGTVLVAKVPSTPDDPGRALIHSIDVLAEQGLDASNVQLICHGTTIATNAILTSQFSKVALLTTAGFRDILAIRNGVRPDIYNLRVPRPTELVSRENRIEVHERVTRGGEVLTTLTDSEIERVIVELRKVQPEAIAICLLFSYSNDAHEVQLARKIREAFPNVSVSVSSEIVREFREYPRTSTTVINAGLRPIVGSYLEKAQKSLIKSGVTAPFLVMQSNGGCATAIRSASDAHRLVLSGPAGGAAGLIQLAAHHQISKVIGLDMGGTSTDICLIKDGVLPLQSSQTVNDHTLLAPSVDIHTIGSGGGSIAYADITGRLKVGPMSAKAEPGPAAYLRGGDQATLTDAHVVLGTLGSSNLASNLTLDKGAALRVITELANKLGRDVTETALAIVSLSVAQMVRALRRVSVERGLDPREFTLVPFGGAGPLHVGLLLRHLNLGAALVPNRPGLFSANGLLSAGVRLDSAQTLLTPFESQNIESYESWFTAKHIELTQKLSSDGVTANNISFETAIDARYLGQGYELTIPLVPTLSGIAKLPELFHKAHSDLYGHFSMDQPIEVVTLRTSAKGAFPEIPPVRLESGNHSPKAQALLGMESVIFPDFPKGIDTAHYQRDQLLAGDVFDGPCIVHQMDSTTAVLPGQRVTVTVFGDLLIEEVKS</sequence>